<dbReference type="Gene3D" id="1.10.10.10">
    <property type="entry name" value="Winged helix-like DNA-binding domain superfamily/Winged helix DNA-binding domain"/>
    <property type="match status" value="1"/>
</dbReference>
<dbReference type="Pfam" id="PF01047">
    <property type="entry name" value="MarR"/>
    <property type="match status" value="1"/>
</dbReference>
<name>A0A538TL02_UNCEI</name>
<evidence type="ECO:0000256" key="2">
    <source>
        <dbReference type="ARBA" id="ARBA00023125"/>
    </source>
</evidence>
<evidence type="ECO:0000256" key="1">
    <source>
        <dbReference type="ARBA" id="ARBA00023015"/>
    </source>
</evidence>
<comment type="caution">
    <text evidence="5">The sequence shown here is derived from an EMBL/GenBank/DDBJ whole genome shotgun (WGS) entry which is preliminary data.</text>
</comment>
<keyword evidence="2" id="KW-0238">DNA-binding</keyword>
<organism evidence="5 6">
    <name type="scientific">Eiseniibacteriota bacterium</name>
    <dbReference type="NCBI Taxonomy" id="2212470"/>
    <lineage>
        <taxon>Bacteria</taxon>
        <taxon>Candidatus Eiseniibacteriota</taxon>
    </lineage>
</organism>
<dbReference type="PRINTS" id="PR00598">
    <property type="entry name" value="HTHMARR"/>
</dbReference>
<gene>
    <name evidence="5" type="ORF">E6K79_07815</name>
</gene>
<dbReference type="AlphaFoldDB" id="A0A538TL02"/>
<dbReference type="InterPro" id="IPR036390">
    <property type="entry name" value="WH_DNA-bd_sf"/>
</dbReference>
<evidence type="ECO:0000256" key="3">
    <source>
        <dbReference type="ARBA" id="ARBA00023163"/>
    </source>
</evidence>
<dbReference type="GO" id="GO:0003700">
    <property type="term" value="F:DNA-binding transcription factor activity"/>
    <property type="evidence" value="ECO:0007669"/>
    <property type="project" value="InterPro"/>
</dbReference>
<proteinExistence type="predicted"/>
<dbReference type="SUPFAM" id="SSF46785">
    <property type="entry name" value="Winged helix' DNA-binding domain"/>
    <property type="match status" value="1"/>
</dbReference>
<dbReference type="PANTHER" id="PTHR42756">
    <property type="entry name" value="TRANSCRIPTIONAL REGULATOR, MARR"/>
    <property type="match status" value="1"/>
</dbReference>
<dbReference type="InterPro" id="IPR036388">
    <property type="entry name" value="WH-like_DNA-bd_sf"/>
</dbReference>
<evidence type="ECO:0000313" key="6">
    <source>
        <dbReference type="Proteomes" id="UP000317691"/>
    </source>
</evidence>
<accession>A0A538TL02</accession>
<dbReference type="GO" id="GO:0003677">
    <property type="term" value="F:DNA binding"/>
    <property type="evidence" value="ECO:0007669"/>
    <property type="project" value="UniProtKB-KW"/>
</dbReference>
<sequence length="156" mass="16488">MSAGSRVDAPGLWIVLMRCHHALSKIAEGSIEDSGLGLTDFVALEALLHKGPQTITEIQSRVLLASGSMTAAVDRLEEKGLIRRTSAPGDRRVKVLKLTPAGKRIAETAYGRHAAELESAMSVLNPTEKQQLRAILKKLGLFAAGVGAKEAGDGHG</sequence>
<dbReference type="PANTHER" id="PTHR42756:SF1">
    <property type="entry name" value="TRANSCRIPTIONAL REPRESSOR OF EMRAB OPERON"/>
    <property type="match status" value="1"/>
</dbReference>
<keyword evidence="3" id="KW-0804">Transcription</keyword>
<dbReference type="Proteomes" id="UP000317691">
    <property type="component" value="Unassembled WGS sequence"/>
</dbReference>
<evidence type="ECO:0000313" key="5">
    <source>
        <dbReference type="EMBL" id="TMQ64313.1"/>
    </source>
</evidence>
<evidence type="ECO:0000259" key="4">
    <source>
        <dbReference type="PROSITE" id="PS50995"/>
    </source>
</evidence>
<feature type="domain" description="HTH marR-type" evidence="4">
    <location>
        <begin position="9"/>
        <end position="141"/>
    </location>
</feature>
<reference evidence="5 6" key="1">
    <citation type="journal article" date="2019" name="Nat. Microbiol.">
        <title>Mediterranean grassland soil C-N compound turnover is dependent on rainfall and depth, and is mediated by genomically divergent microorganisms.</title>
        <authorList>
            <person name="Diamond S."/>
            <person name="Andeer P.F."/>
            <person name="Li Z."/>
            <person name="Crits-Christoph A."/>
            <person name="Burstein D."/>
            <person name="Anantharaman K."/>
            <person name="Lane K.R."/>
            <person name="Thomas B.C."/>
            <person name="Pan C."/>
            <person name="Northen T.R."/>
            <person name="Banfield J.F."/>
        </authorList>
    </citation>
    <scope>NUCLEOTIDE SEQUENCE [LARGE SCALE GENOMIC DNA]</scope>
    <source>
        <strain evidence="5">WS_9</strain>
    </source>
</reference>
<dbReference type="SMART" id="SM00347">
    <property type="entry name" value="HTH_MARR"/>
    <property type="match status" value="1"/>
</dbReference>
<dbReference type="EMBL" id="VBOZ01000023">
    <property type="protein sequence ID" value="TMQ64313.1"/>
    <property type="molecule type" value="Genomic_DNA"/>
</dbReference>
<keyword evidence="1" id="KW-0805">Transcription regulation</keyword>
<dbReference type="InterPro" id="IPR000835">
    <property type="entry name" value="HTH_MarR-typ"/>
</dbReference>
<protein>
    <submittedName>
        <fullName evidence="5">Winged helix-turn-helix transcriptional regulator</fullName>
    </submittedName>
</protein>
<dbReference type="PROSITE" id="PS50995">
    <property type="entry name" value="HTH_MARR_2"/>
    <property type="match status" value="1"/>
</dbReference>